<gene>
    <name evidence="5" type="ORF">A1Q2_01490</name>
</gene>
<feature type="region of interest" description="Disordered" evidence="3">
    <location>
        <begin position="1"/>
        <end position="180"/>
    </location>
</feature>
<dbReference type="SMART" id="SM00397">
    <property type="entry name" value="t_SNARE"/>
    <property type="match status" value="2"/>
</dbReference>
<dbReference type="GO" id="GO:0005886">
    <property type="term" value="C:plasma membrane"/>
    <property type="evidence" value="ECO:0007669"/>
    <property type="project" value="TreeGrafter"/>
</dbReference>
<feature type="region of interest" description="Disordered" evidence="3">
    <location>
        <begin position="287"/>
        <end position="321"/>
    </location>
</feature>
<evidence type="ECO:0000256" key="1">
    <source>
        <dbReference type="ARBA" id="ARBA00009480"/>
    </source>
</evidence>
<dbReference type="AlphaFoldDB" id="K1VUT8"/>
<feature type="coiled-coil region" evidence="2">
    <location>
        <begin position="228"/>
        <end position="255"/>
    </location>
</feature>
<organism evidence="5 6">
    <name type="scientific">Trichosporon asahii var. asahii (strain CBS 8904)</name>
    <name type="common">Yeast</name>
    <dbReference type="NCBI Taxonomy" id="1220162"/>
    <lineage>
        <taxon>Eukaryota</taxon>
        <taxon>Fungi</taxon>
        <taxon>Dikarya</taxon>
        <taxon>Basidiomycota</taxon>
        <taxon>Agaricomycotina</taxon>
        <taxon>Tremellomycetes</taxon>
        <taxon>Trichosporonales</taxon>
        <taxon>Trichosporonaceae</taxon>
        <taxon>Trichosporon</taxon>
    </lineage>
</organism>
<evidence type="ECO:0000313" key="5">
    <source>
        <dbReference type="EMBL" id="EKD04271.1"/>
    </source>
</evidence>
<dbReference type="HOGENOM" id="CLU_020823_0_0_1"/>
<dbReference type="OMA" id="HNMERED"/>
<evidence type="ECO:0000256" key="2">
    <source>
        <dbReference type="SAM" id="Coils"/>
    </source>
</evidence>
<evidence type="ECO:0000313" key="6">
    <source>
        <dbReference type="Proteomes" id="UP000006757"/>
    </source>
</evidence>
<accession>K1VUT8</accession>
<dbReference type="PANTHER" id="PTHR19305:SF9">
    <property type="entry name" value="SYNAPTOSOMAL-ASSOCIATED PROTEIN 29"/>
    <property type="match status" value="1"/>
</dbReference>
<keyword evidence="2" id="KW-0175">Coiled coil</keyword>
<proteinExistence type="inferred from homology"/>
<dbReference type="CDD" id="cd15857">
    <property type="entry name" value="SNARE_SEC9C"/>
    <property type="match status" value="1"/>
</dbReference>
<comment type="caution">
    <text evidence="5">The sequence shown here is derived from an EMBL/GenBank/DDBJ whole genome shotgun (WGS) entry which is preliminary data.</text>
</comment>
<reference evidence="5 6" key="1">
    <citation type="journal article" date="2012" name="Eukaryot. Cell">
        <title>Genome sequence of the Trichosporon asahii environmental strain CBS 8904.</title>
        <authorList>
            <person name="Yang R.Y."/>
            <person name="Li H.T."/>
            <person name="Zhu H."/>
            <person name="Zhou G.P."/>
            <person name="Wang M."/>
            <person name="Wang L."/>
        </authorList>
    </citation>
    <scope>NUCLEOTIDE SEQUENCE [LARGE SCALE GENOMIC DNA]</scope>
    <source>
        <strain evidence="5 6">CBS 8904</strain>
    </source>
</reference>
<dbReference type="Gene3D" id="1.20.5.110">
    <property type="match status" value="2"/>
</dbReference>
<feature type="compositionally biased region" description="Gly residues" evidence="3">
    <location>
        <begin position="146"/>
        <end position="156"/>
    </location>
</feature>
<evidence type="ECO:0000256" key="3">
    <source>
        <dbReference type="SAM" id="MobiDB-lite"/>
    </source>
</evidence>
<dbReference type="GO" id="GO:0006887">
    <property type="term" value="P:exocytosis"/>
    <property type="evidence" value="ECO:0007669"/>
    <property type="project" value="TreeGrafter"/>
</dbReference>
<dbReference type="STRING" id="1220162.K1VUT8"/>
<dbReference type="PANTHER" id="PTHR19305">
    <property type="entry name" value="SYNAPTOSOMAL ASSOCIATED PROTEIN"/>
    <property type="match status" value="1"/>
</dbReference>
<evidence type="ECO:0000259" key="4">
    <source>
        <dbReference type="PROSITE" id="PS50192"/>
    </source>
</evidence>
<dbReference type="EMBL" id="AMBO01000229">
    <property type="protein sequence ID" value="EKD04271.1"/>
    <property type="molecule type" value="Genomic_DNA"/>
</dbReference>
<comment type="similarity">
    <text evidence="1">Belongs to the SNAP-25 family.</text>
</comment>
<dbReference type="GO" id="GO:0031201">
    <property type="term" value="C:SNARE complex"/>
    <property type="evidence" value="ECO:0007669"/>
    <property type="project" value="TreeGrafter"/>
</dbReference>
<dbReference type="PROSITE" id="PS50192">
    <property type="entry name" value="T_SNARE"/>
    <property type="match status" value="1"/>
</dbReference>
<dbReference type="GO" id="GO:0005484">
    <property type="term" value="F:SNAP receptor activity"/>
    <property type="evidence" value="ECO:0007669"/>
    <property type="project" value="TreeGrafter"/>
</dbReference>
<dbReference type="Proteomes" id="UP000006757">
    <property type="component" value="Unassembled WGS sequence"/>
</dbReference>
<dbReference type="OrthoDB" id="18679at2759"/>
<dbReference type="eggNOG" id="KOG3065">
    <property type="taxonomic scope" value="Eukaryota"/>
</dbReference>
<feature type="domain" description="T-SNARE coiled-coil homology" evidence="4">
    <location>
        <begin position="338"/>
        <end position="400"/>
    </location>
</feature>
<dbReference type="InterPro" id="IPR000727">
    <property type="entry name" value="T_SNARE_dom"/>
</dbReference>
<name>K1VUT8_TRIAC</name>
<dbReference type="InParanoid" id="K1VUT8"/>
<dbReference type="GO" id="GO:0019905">
    <property type="term" value="F:syntaxin binding"/>
    <property type="evidence" value="ECO:0007669"/>
    <property type="project" value="TreeGrafter"/>
</dbReference>
<sequence>MGFFKRKEALTIPPVEPSGGIPDRRPSPQPMRGGGRPDPYTSNSYGGGRNNGPPPQQGGYQPREHKDPYAAVQADRQMGSNPNNPYARKGVPSQADRDNDAARNELFGGMKPQGQGPSREGTPGAGGGRPPSYATEEDAARAELFGGMGGSQGGGEIPAPRRREYGYQGRELEEDFDEDEEIEGIKQSMRETKQDSLQSTRNALRMAREAEETARGTMARLGDQSERLANSERHLDMAKANNQRAEDKAQELKVLNRSIFRPAIVFNKEGKRQAKEQKILERHNMEREDRARAMRDVQDSRRRLGEAANERSFQDPSLRADRRLQRQRYQFDATASDDELEDELDENLNEMLDISKRLKSISTAMGSEVDTQNKRIGKITDKTDDLNIKVSMNTDRLKLIK</sequence>
<protein>
    <recommendedName>
        <fullName evidence="4">t-SNARE coiled-coil homology domain-containing protein</fullName>
    </recommendedName>
</protein>
<dbReference type="GO" id="GO:0006906">
    <property type="term" value="P:vesicle fusion"/>
    <property type="evidence" value="ECO:0007669"/>
    <property type="project" value="TreeGrafter"/>
</dbReference>
<dbReference type="SUPFAM" id="SSF58038">
    <property type="entry name" value="SNARE fusion complex"/>
    <property type="match status" value="2"/>
</dbReference>
<keyword evidence="6" id="KW-1185">Reference proteome</keyword>
<dbReference type="FunCoup" id="K1VUT8">
    <property type="interactions" value="22"/>
</dbReference>
<dbReference type="CDD" id="cd15886">
    <property type="entry name" value="SNARE_SEC9N"/>
    <property type="match status" value="1"/>
</dbReference>